<keyword evidence="3" id="KW-1185">Reference proteome</keyword>
<reference evidence="2 3" key="1">
    <citation type="submission" date="2019-04" db="EMBL/GenBank/DDBJ databases">
        <title>Friends and foes A comparative genomics study of 23 Aspergillus species from section Flavi.</title>
        <authorList>
            <consortium name="DOE Joint Genome Institute"/>
            <person name="Kjaerbolling I."/>
            <person name="Vesth T."/>
            <person name="Frisvad J.C."/>
            <person name="Nybo J.L."/>
            <person name="Theobald S."/>
            <person name="Kildgaard S."/>
            <person name="Isbrandt T."/>
            <person name="Kuo A."/>
            <person name="Sato A."/>
            <person name="Lyhne E.K."/>
            <person name="Kogle M.E."/>
            <person name="Wiebenga A."/>
            <person name="Kun R.S."/>
            <person name="Lubbers R.J."/>
            <person name="Makela M.R."/>
            <person name="Barry K."/>
            <person name="Chovatia M."/>
            <person name="Clum A."/>
            <person name="Daum C."/>
            <person name="Haridas S."/>
            <person name="He G."/>
            <person name="LaButti K."/>
            <person name="Lipzen A."/>
            <person name="Mondo S."/>
            <person name="Riley R."/>
            <person name="Salamov A."/>
            <person name="Simmons B.A."/>
            <person name="Magnuson J.K."/>
            <person name="Henrissat B."/>
            <person name="Mortensen U.H."/>
            <person name="Larsen T.O."/>
            <person name="Devries R.P."/>
            <person name="Grigoriev I.V."/>
            <person name="Machida M."/>
            <person name="Baker S.E."/>
            <person name="Andersen M.R."/>
        </authorList>
    </citation>
    <scope>NUCLEOTIDE SEQUENCE [LARGE SCALE GENOMIC DNA]</scope>
    <source>
        <strain evidence="2 3">CBS 117626</strain>
    </source>
</reference>
<protein>
    <submittedName>
        <fullName evidence="2">Heterokaryon incompatibility protein-domain-containing protein</fullName>
    </submittedName>
</protein>
<feature type="domain" description="Heterokaryon incompatibility" evidence="1">
    <location>
        <begin position="45"/>
        <end position="193"/>
    </location>
</feature>
<dbReference type="Proteomes" id="UP000326950">
    <property type="component" value="Unassembled WGS sequence"/>
</dbReference>
<accession>A0A5N6UXP1</accession>
<dbReference type="PANTHER" id="PTHR33112:SF16">
    <property type="entry name" value="HETEROKARYON INCOMPATIBILITY DOMAIN-CONTAINING PROTEIN"/>
    <property type="match status" value="1"/>
</dbReference>
<name>A0A5N6UXP1_ASPTM</name>
<gene>
    <name evidence="2" type="ORF">BDV40DRAFT_157282</name>
</gene>
<proteinExistence type="predicted"/>
<evidence type="ECO:0000313" key="3">
    <source>
        <dbReference type="Proteomes" id="UP000326950"/>
    </source>
</evidence>
<evidence type="ECO:0000313" key="2">
    <source>
        <dbReference type="EMBL" id="KAE8162661.1"/>
    </source>
</evidence>
<dbReference type="PANTHER" id="PTHR33112">
    <property type="entry name" value="DOMAIN PROTEIN, PUTATIVE-RELATED"/>
    <property type="match status" value="1"/>
</dbReference>
<dbReference type="OrthoDB" id="5125733at2759"/>
<evidence type="ECO:0000259" key="1">
    <source>
        <dbReference type="Pfam" id="PF06985"/>
    </source>
</evidence>
<organism evidence="2 3">
    <name type="scientific">Aspergillus tamarii</name>
    <dbReference type="NCBI Taxonomy" id="41984"/>
    <lineage>
        <taxon>Eukaryota</taxon>
        <taxon>Fungi</taxon>
        <taxon>Dikarya</taxon>
        <taxon>Ascomycota</taxon>
        <taxon>Pezizomycotina</taxon>
        <taxon>Eurotiomycetes</taxon>
        <taxon>Eurotiomycetidae</taxon>
        <taxon>Eurotiales</taxon>
        <taxon>Aspergillaceae</taxon>
        <taxon>Aspergillus</taxon>
        <taxon>Aspergillus subgen. Circumdati</taxon>
    </lineage>
</organism>
<dbReference type="EMBL" id="ML738626">
    <property type="protein sequence ID" value="KAE8162661.1"/>
    <property type="molecule type" value="Genomic_DNA"/>
</dbReference>
<dbReference type="AlphaFoldDB" id="A0A5N6UXP1"/>
<sequence>MSRHQGQLQRQRPPRLPTRVINVQEAASPNVNLHSLGGASEYGQYLTLSYCWGRNQPLVALKRNLKDLKNGIAVTVLPQTIQDAVQTTRDLGYQYLWVDALCIIQDDEEDVKREIGAMGDIYRNSTATILAATSRSVGEGYLKSSRKHRPFITLSVQLPNGKTGEVRIGHPCQFAHFGWHLDPLAQRGWTLQESLLARRILYYGPYELLFHCQTLGYRRLFPSYIIYPENEQPSSRALFHSQDRTASWSELVRQYTFRNLTYSEDRPRAISGIVATLEGLWNDKCVFGAWASRFVEQMTWFNVAGFRPSLRKSNRAPSWSWLSIDGHVAIHCISILRSDCVVTADLIQVAEGAKLTLICRVTPEHNWPSLEPNLFSIYWDIDNTDDSRGMPYFYLYLGVEARLSPEKWYHAFALTVVQVEAHVFRRIGLIIVQSADMKVVRHLEERLHGPQHITLV</sequence>
<dbReference type="Pfam" id="PF06985">
    <property type="entry name" value="HET"/>
    <property type="match status" value="1"/>
</dbReference>
<dbReference type="InterPro" id="IPR010730">
    <property type="entry name" value="HET"/>
</dbReference>